<reference evidence="1 2" key="1">
    <citation type="submission" date="2018-10" db="EMBL/GenBank/DDBJ databases">
        <authorList>
            <person name="Li J."/>
        </authorList>
    </citation>
    <scope>NUCLEOTIDE SEQUENCE [LARGE SCALE GENOMIC DNA]</scope>
    <source>
        <strain evidence="1 2">JCM 11654</strain>
    </source>
</reference>
<name>A0A3L7AR86_9MICO</name>
<gene>
    <name evidence="1" type="ORF">D9V34_07130</name>
</gene>
<keyword evidence="2" id="KW-1185">Reference proteome</keyword>
<evidence type="ECO:0008006" key="3">
    <source>
        <dbReference type="Google" id="ProtNLM"/>
    </source>
</evidence>
<dbReference type="EMBL" id="RCUY01000005">
    <property type="protein sequence ID" value="RLP83009.1"/>
    <property type="molecule type" value="Genomic_DNA"/>
</dbReference>
<comment type="caution">
    <text evidence="1">The sequence shown here is derived from an EMBL/GenBank/DDBJ whole genome shotgun (WGS) entry which is preliminary data.</text>
</comment>
<dbReference type="Proteomes" id="UP000269438">
    <property type="component" value="Unassembled WGS sequence"/>
</dbReference>
<protein>
    <recommendedName>
        <fullName evidence="3">DUF3168 domain-containing protein</fullName>
    </recommendedName>
</protein>
<sequence>MLATFLTGRVEGQVEGFVPATIPDRFTRVVRIGGVADNRALETARVSWTAWGTSKADAAVAAQRVRSVLLNDYMEMSLVRGLTEISGPYFDPDPDTGRARYSGTVELRVRARRI</sequence>
<accession>A0A3L7AR86</accession>
<proteinExistence type="predicted"/>
<evidence type="ECO:0000313" key="1">
    <source>
        <dbReference type="EMBL" id="RLP83009.1"/>
    </source>
</evidence>
<organism evidence="1 2">
    <name type="scientific">Mycetocola lacteus</name>
    <dbReference type="NCBI Taxonomy" id="76637"/>
    <lineage>
        <taxon>Bacteria</taxon>
        <taxon>Bacillati</taxon>
        <taxon>Actinomycetota</taxon>
        <taxon>Actinomycetes</taxon>
        <taxon>Micrococcales</taxon>
        <taxon>Microbacteriaceae</taxon>
        <taxon>Mycetocola</taxon>
    </lineage>
</organism>
<dbReference type="AlphaFoldDB" id="A0A3L7AR86"/>
<evidence type="ECO:0000313" key="2">
    <source>
        <dbReference type="Proteomes" id="UP000269438"/>
    </source>
</evidence>